<dbReference type="EMBL" id="UYRU01058575">
    <property type="protein sequence ID" value="VDN14204.1"/>
    <property type="molecule type" value="Genomic_DNA"/>
</dbReference>
<organism evidence="1 2">
    <name type="scientific">Dibothriocephalus latus</name>
    <name type="common">Fish tapeworm</name>
    <name type="synonym">Diphyllobothrium latum</name>
    <dbReference type="NCBI Taxonomy" id="60516"/>
    <lineage>
        <taxon>Eukaryota</taxon>
        <taxon>Metazoa</taxon>
        <taxon>Spiralia</taxon>
        <taxon>Lophotrochozoa</taxon>
        <taxon>Platyhelminthes</taxon>
        <taxon>Cestoda</taxon>
        <taxon>Eucestoda</taxon>
        <taxon>Diphyllobothriidea</taxon>
        <taxon>Diphyllobothriidae</taxon>
        <taxon>Dibothriocephalus</taxon>
    </lineage>
</organism>
<gene>
    <name evidence="1" type="ORF">DILT_LOCUS10035</name>
</gene>
<evidence type="ECO:0000313" key="1">
    <source>
        <dbReference type="EMBL" id="VDN14204.1"/>
    </source>
</evidence>
<evidence type="ECO:0008006" key="3">
    <source>
        <dbReference type="Google" id="ProtNLM"/>
    </source>
</evidence>
<dbReference type="Gene3D" id="1.25.10.10">
    <property type="entry name" value="Leucine-rich Repeat Variant"/>
    <property type="match status" value="1"/>
</dbReference>
<accession>A0A3P7LBT7</accession>
<keyword evidence="2" id="KW-1185">Reference proteome</keyword>
<proteinExistence type="predicted"/>
<dbReference type="InterPro" id="IPR016024">
    <property type="entry name" value="ARM-type_fold"/>
</dbReference>
<dbReference type="AlphaFoldDB" id="A0A3P7LBT7"/>
<reference evidence="1 2" key="1">
    <citation type="submission" date="2018-11" db="EMBL/GenBank/DDBJ databases">
        <authorList>
            <consortium name="Pathogen Informatics"/>
        </authorList>
    </citation>
    <scope>NUCLEOTIDE SEQUENCE [LARGE SCALE GENOMIC DNA]</scope>
</reference>
<dbReference type="OrthoDB" id="414039at2759"/>
<dbReference type="InterPro" id="IPR011989">
    <property type="entry name" value="ARM-like"/>
</dbReference>
<dbReference type="SUPFAM" id="SSF48371">
    <property type="entry name" value="ARM repeat"/>
    <property type="match status" value="1"/>
</dbReference>
<name>A0A3P7LBT7_DIBLA</name>
<evidence type="ECO:0000313" key="2">
    <source>
        <dbReference type="Proteomes" id="UP000281553"/>
    </source>
</evidence>
<dbReference type="Proteomes" id="UP000281553">
    <property type="component" value="Unassembled WGS sequence"/>
</dbReference>
<protein>
    <recommendedName>
        <fullName evidence="3">HEAT repeat protein</fullName>
    </recommendedName>
</protein>
<sequence length="195" mass="21134">MGNLINVFPAEVRDCGYPDLMAECFLNNLSDSIPSVRQGAATSIAKVLQTAGDPALETRATEPWERCDGAIRLIGELASLAPRFVTDTLIDKMVSAAAISHYPHYPYLLETACRTIGFMCTGLDKAMFKRNLDSLLPVLAWAVSSGMPLAVSAAEDCLATLSQKLGPNVLRSRVANHFEVTTVPRLLEVLPPIPY</sequence>